<dbReference type="Proteomes" id="UP000006728">
    <property type="component" value="Chromosome"/>
</dbReference>
<accession>A4FJX7</accession>
<reference evidence="1 2" key="1">
    <citation type="journal article" date="2007" name="Nat. Biotechnol.">
        <title>Complete genome sequence of the erythromycin-producing bacterium Saccharopolyspora erythraea NRRL23338.</title>
        <authorList>
            <person name="Oliynyk M."/>
            <person name="Samborskyy M."/>
            <person name="Lester J.B."/>
            <person name="Mironenko T."/>
            <person name="Scott N."/>
            <person name="Dickens S."/>
            <person name="Haydock S.F."/>
            <person name="Leadlay P.F."/>
        </authorList>
    </citation>
    <scope>NUCLEOTIDE SEQUENCE [LARGE SCALE GENOMIC DNA]</scope>
    <source>
        <strain evidence="2">ATCC 11635 / DSM 40517 / JCM 4748 / NBRC 13426 / NCIMB 8594 / NRRL 2338</strain>
    </source>
</reference>
<evidence type="ECO:0000313" key="2">
    <source>
        <dbReference type="Proteomes" id="UP000006728"/>
    </source>
</evidence>
<keyword evidence="2" id="KW-1185">Reference proteome</keyword>
<name>A4FJX7_SACEN</name>
<dbReference type="KEGG" id="sen:SACE_5099"/>
<gene>
    <name evidence="1" type="ordered locus">SACE_5099</name>
</gene>
<evidence type="ECO:0000313" key="1">
    <source>
        <dbReference type="EMBL" id="CAM04352.1"/>
    </source>
</evidence>
<proteinExistence type="predicted"/>
<dbReference type="HOGENOM" id="CLU_3383632_0_0_11"/>
<dbReference type="EMBL" id="AM420293">
    <property type="protein sequence ID" value="CAM04352.1"/>
    <property type="molecule type" value="Genomic_DNA"/>
</dbReference>
<organism evidence="1 2">
    <name type="scientific">Saccharopolyspora erythraea (strain ATCC 11635 / DSM 40517 / JCM 4748 / NBRC 13426 / NCIMB 8594 / NRRL 2338)</name>
    <dbReference type="NCBI Taxonomy" id="405948"/>
    <lineage>
        <taxon>Bacteria</taxon>
        <taxon>Bacillati</taxon>
        <taxon>Actinomycetota</taxon>
        <taxon>Actinomycetes</taxon>
        <taxon>Pseudonocardiales</taxon>
        <taxon>Pseudonocardiaceae</taxon>
        <taxon>Saccharopolyspora</taxon>
    </lineage>
</organism>
<sequence>MEHPAAESGGSARNARGGNWMLITAHRGYAQPQ</sequence>
<protein>
    <submittedName>
        <fullName evidence="1">Uncharacterized protein</fullName>
    </submittedName>
</protein>
<dbReference type="AlphaFoldDB" id="A4FJX7"/>
<dbReference type="STRING" id="405948.SACE_5099"/>